<feature type="domain" description="THIF-type NAD/FAD binding fold" evidence="1">
    <location>
        <begin position="8"/>
        <end position="197"/>
    </location>
</feature>
<reference evidence="2 3" key="1">
    <citation type="journal article" date="2013" name="Environ. Microbiol.">
        <title>Genome analysis of Chitinivibrio alkaliphilus gen. nov., sp. nov., a novel extremely haloalkaliphilic anaerobic chitinolytic bacterium from the candidate phylum Termite Group 3.</title>
        <authorList>
            <person name="Sorokin D.Y."/>
            <person name="Gumerov V.M."/>
            <person name="Rakitin A.L."/>
            <person name="Beletsky A.V."/>
            <person name="Damste J.S."/>
            <person name="Muyzer G."/>
            <person name="Mardanov A.V."/>
            <person name="Ravin N.V."/>
        </authorList>
    </citation>
    <scope>NUCLEOTIDE SEQUENCE [LARGE SCALE GENOMIC DNA]</scope>
    <source>
        <strain evidence="2 3">ACht1</strain>
    </source>
</reference>
<dbReference type="EMBL" id="ASJR01000009">
    <property type="protein sequence ID" value="ERP31832.1"/>
    <property type="molecule type" value="Genomic_DNA"/>
</dbReference>
<dbReference type="NCBIfam" id="NF006395">
    <property type="entry name" value="PRK08644.1"/>
    <property type="match status" value="1"/>
</dbReference>
<dbReference type="GO" id="GO:0061503">
    <property type="term" value="F:tRNA threonylcarbamoyladenosine dehydratase"/>
    <property type="evidence" value="ECO:0007669"/>
    <property type="project" value="TreeGrafter"/>
</dbReference>
<dbReference type="InterPro" id="IPR012729">
    <property type="entry name" value="ThiF_fam2"/>
</dbReference>
<dbReference type="SUPFAM" id="SSF69572">
    <property type="entry name" value="Activating enzymes of the ubiquitin-like proteins"/>
    <property type="match status" value="1"/>
</dbReference>
<accession>U7D9S8</accession>
<sequence length="199" mass="22102">MNKYFKALYDDTSYRKITETTIGIAGTGGLGSNCAMNLVRSGFTKFFLYDFDTVDYSNLNRQFFFRDQVGKAKVDALQENLLRIEPSLDITCQKLRITPENISSLFTECTVVVEAFDEVAAKRMIVESFLNSPKLLVAASGLAGYGNTESITVQKIKDTFYFIGDFTQGVTETTPPLSPRVNMVAALQADTILTHILTT</sequence>
<dbReference type="PANTHER" id="PTHR43267">
    <property type="entry name" value="TRNA THREONYLCARBAMOYLADENOSINE DEHYDRATASE"/>
    <property type="match status" value="1"/>
</dbReference>
<evidence type="ECO:0000259" key="1">
    <source>
        <dbReference type="Pfam" id="PF00899"/>
    </source>
</evidence>
<dbReference type="GO" id="GO:0061504">
    <property type="term" value="P:cyclic threonylcarbamoyladenosine biosynthetic process"/>
    <property type="evidence" value="ECO:0007669"/>
    <property type="project" value="TreeGrafter"/>
</dbReference>
<dbReference type="Proteomes" id="UP000017148">
    <property type="component" value="Unassembled WGS sequence"/>
</dbReference>
<comment type="caution">
    <text evidence="2">The sequence shown here is derived from an EMBL/GenBank/DDBJ whole genome shotgun (WGS) entry which is preliminary data.</text>
</comment>
<name>U7D9S8_9BACT</name>
<dbReference type="NCBIfam" id="TIGR02354">
    <property type="entry name" value="thiF_fam2"/>
    <property type="match status" value="1"/>
</dbReference>
<protein>
    <submittedName>
        <fullName evidence="2">Thiamine biosynthesis protein ThiF</fullName>
    </submittedName>
</protein>
<dbReference type="AlphaFoldDB" id="U7D9S8"/>
<dbReference type="eggNOG" id="COG0476">
    <property type="taxonomic scope" value="Bacteria"/>
</dbReference>
<dbReference type="PANTHER" id="PTHR43267:SF3">
    <property type="entry name" value="THIF PROTEIN"/>
    <property type="match status" value="1"/>
</dbReference>
<dbReference type="InterPro" id="IPR035985">
    <property type="entry name" value="Ubiquitin-activating_enz"/>
</dbReference>
<keyword evidence="3" id="KW-1185">Reference proteome</keyword>
<dbReference type="GO" id="GO:0008641">
    <property type="term" value="F:ubiquitin-like modifier activating enzyme activity"/>
    <property type="evidence" value="ECO:0007669"/>
    <property type="project" value="InterPro"/>
</dbReference>
<dbReference type="InterPro" id="IPR045886">
    <property type="entry name" value="ThiF/MoeB/HesA"/>
</dbReference>
<dbReference type="Gene3D" id="3.40.50.720">
    <property type="entry name" value="NAD(P)-binding Rossmann-like Domain"/>
    <property type="match status" value="1"/>
</dbReference>
<organism evidence="2 3">
    <name type="scientific">Chitinivibrio alkaliphilus ACht1</name>
    <dbReference type="NCBI Taxonomy" id="1313304"/>
    <lineage>
        <taxon>Bacteria</taxon>
        <taxon>Pseudomonadati</taxon>
        <taxon>Fibrobacterota</taxon>
        <taxon>Chitinivibrionia</taxon>
        <taxon>Chitinivibrionales</taxon>
        <taxon>Chitinivibrionaceae</taxon>
        <taxon>Chitinivibrio</taxon>
    </lineage>
</organism>
<evidence type="ECO:0000313" key="2">
    <source>
        <dbReference type="EMBL" id="ERP31832.1"/>
    </source>
</evidence>
<dbReference type="PATRIC" id="fig|1313304.3.peg.1223"/>
<dbReference type="STRING" id="1313304.CALK_1279"/>
<evidence type="ECO:0000313" key="3">
    <source>
        <dbReference type="Proteomes" id="UP000017148"/>
    </source>
</evidence>
<gene>
    <name evidence="2" type="ORF">CALK_1279</name>
</gene>
<dbReference type="Pfam" id="PF00899">
    <property type="entry name" value="ThiF"/>
    <property type="match status" value="1"/>
</dbReference>
<proteinExistence type="predicted"/>
<dbReference type="InterPro" id="IPR000594">
    <property type="entry name" value="ThiF_NAD_FAD-bd"/>
</dbReference>